<dbReference type="CDD" id="cd07043">
    <property type="entry name" value="STAS_anti-anti-sigma_factors"/>
    <property type="match status" value="1"/>
</dbReference>
<dbReference type="KEGG" id="ssyi:EKG83_05665"/>
<evidence type="ECO:0000256" key="1">
    <source>
        <dbReference type="ARBA" id="ARBA00009013"/>
    </source>
</evidence>
<dbReference type="RefSeq" id="WP_033435618.1">
    <property type="nucleotide sequence ID" value="NZ_CP034550.1"/>
</dbReference>
<dbReference type="NCBIfam" id="TIGR00377">
    <property type="entry name" value="ant_ant_sig"/>
    <property type="match status" value="1"/>
</dbReference>
<dbReference type="Gene3D" id="3.30.750.24">
    <property type="entry name" value="STAS domain"/>
    <property type="match status" value="1"/>
</dbReference>
<keyword evidence="5" id="KW-1185">Reference proteome</keyword>
<evidence type="ECO:0000313" key="4">
    <source>
        <dbReference type="EMBL" id="QFZ17024.1"/>
    </source>
</evidence>
<dbReference type="InterPro" id="IPR003658">
    <property type="entry name" value="Anti-sigma_ant"/>
</dbReference>
<dbReference type="Proteomes" id="UP000325787">
    <property type="component" value="Chromosome"/>
</dbReference>
<organism evidence="4 5">
    <name type="scientific">Saccharothrix syringae</name>
    <name type="common">Nocardiopsis syringae</name>
    <dbReference type="NCBI Taxonomy" id="103733"/>
    <lineage>
        <taxon>Bacteria</taxon>
        <taxon>Bacillati</taxon>
        <taxon>Actinomycetota</taxon>
        <taxon>Actinomycetes</taxon>
        <taxon>Pseudonocardiales</taxon>
        <taxon>Pseudonocardiaceae</taxon>
        <taxon>Saccharothrix</taxon>
    </lineage>
</organism>
<gene>
    <name evidence="4" type="ORF">EKG83_05665</name>
</gene>
<comment type="similarity">
    <text evidence="1 2">Belongs to the anti-sigma-factor antagonist family.</text>
</comment>
<dbReference type="EMBL" id="CP034550">
    <property type="protein sequence ID" value="QFZ17024.1"/>
    <property type="molecule type" value="Genomic_DNA"/>
</dbReference>
<proteinExistence type="inferred from homology"/>
<dbReference type="InterPro" id="IPR036513">
    <property type="entry name" value="STAS_dom_sf"/>
</dbReference>
<evidence type="ECO:0000313" key="5">
    <source>
        <dbReference type="Proteomes" id="UP000325787"/>
    </source>
</evidence>
<evidence type="ECO:0000259" key="3">
    <source>
        <dbReference type="PROSITE" id="PS50801"/>
    </source>
</evidence>
<protein>
    <recommendedName>
        <fullName evidence="2">Anti-sigma factor antagonist</fullName>
    </recommendedName>
</protein>
<dbReference type="PROSITE" id="PS50801">
    <property type="entry name" value="STAS"/>
    <property type="match status" value="1"/>
</dbReference>
<dbReference type="InterPro" id="IPR002645">
    <property type="entry name" value="STAS_dom"/>
</dbReference>
<accession>A0A5Q0GU51</accession>
<dbReference type="PANTHER" id="PTHR33495:SF14">
    <property type="entry name" value="ANTI-SIGMA FACTOR ANTAGONIST"/>
    <property type="match status" value="1"/>
</dbReference>
<sequence length="105" mass="11165">MSFEAYLGFNGRTGTVYLTGELDAGTAPVFRSLVEQAAQRPLERLVLDLTGLASMSSAGVRCLAFAQQQLPPSAAIIVVGARPEVVEVIRLAGFDRAVTIAERTI</sequence>
<dbReference type="SUPFAM" id="SSF52091">
    <property type="entry name" value="SpoIIaa-like"/>
    <property type="match status" value="1"/>
</dbReference>
<feature type="domain" description="STAS" evidence="3">
    <location>
        <begin position="16"/>
        <end position="105"/>
    </location>
</feature>
<name>A0A5Q0GU51_SACSY</name>
<dbReference type="PANTHER" id="PTHR33495">
    <property type="entry name" value="ANTI-SIGMA FACTOR ANTAGONIST TM_1081-RELATED-RELATED"/>
    <property type="match status" value="1"/>
</dbReference>
<dbReference type="GO" id="GO:0043856">
    <property type="term" value="F:anti-sigma factor antagonist activity"/>
    <property type="evidence" value="ECO:0007669"/>
    <property type="project" value="InterPro"/>
</dbReference>
<evidence type="ECO:0000256" key="2">
    <source>
        <dbReference type="RuleBase" id="RU003749"/>
    </source>
</evidence>
<dbReference type="Pfam" id="PF01740">
    <property type="entry name" value="STAS"/>
    <property type="match status" value="1"/>
</dbReference>
<dbReference type="AlphaFoldDB" id="A0A5Q0GU51"/>
<dbReference type="OrthoDB" id="9794628at2"/>
<reference evidence="5" key="1">
    <citation type="journal article" date="2021" name="Curr. Microbiol.">
        <title>Complete genome of nocamycin-producing strain Saccharothrix syringae NRRL B-16468 reveals the biosynthetic potential for secondary metabolites.</title>
        <authorList>
            <person name="Mo X."/>
            <person name="Yang S."/>
        </authorList>
    </citation>
    <scope>NUCLEOTIDE SEQUENCE [LARGE SCALE GENOMIC DNA]</scope>
    <source>
        <strain evidence="5">ATCC 51364 / DSM 43886 / JCM 6844 / KCTC 9398 / NBRC 14523 / NRRL B-16468 / INA 2240</strain>
    </source>
</reference>